<keyword evidence="1" id="KW-0812">Transmembrane</keyword>
<accession>A0A816KS44</accession>
<keyword evidence="1" id="KW-1133">Transmembrane helix</keyword>
<sequence length="283" mass="31944">MKLLYHLCSIYFKSLLLSSVFQTIIQLHALLGNSLLFVYPKTKPHLATRLSEKVLGLKLQQGLLENQSFFTTKAKHHHGFTHKTWTSKQTKGNADQQQQQLESLTSLASFSDTKDLSIRIQTRMNTTIFEATQMSEGIEEGFTGILLDSDTLGRSFCAEKTKQPARVVGMRATTTYEDNKNYLDNIFIFVDPCRPILSQFSRSRKQKKPPVFAKELRVSIVMHDHLNGVTSKGLANTTWNPTTEEEKDTCIVCFINYNNIIYLCSLAAVLSISAALINSLIQT</sequence>
<gene>
    <name evidence="2" type="ORF">DARMORV10_C05P04480.1</name>
</gene>
<dbReference type="EMBL" id="HG994369">
    <property type="protein sequence ID" value="CAF1923945.1"/>
    <property type="molecule type" value="Genomic_DNA"/>
</dbReference>
<proteinExistence type="predicted"/>
<feature type="transmembrane region" description="Helical" evidence="1">
    <location>
        <begin position="260"/>
        <end position="281"/>
    </location>
</feature>
<keyword evidence="1" id="KW-0472">Membrane</keyword>
<protein>
    <submittedName>
        <fullName evidence="2">(rape) hypothetical protein</fullName>
    </submittedName>
</protein>
<dbReference type="Proteomes" id="UP001295469">
    <property type="component" value="Chromosome C05"/>
</dbReference>
<organism evidence="2">
    <name type="scientific">Brassica napus</name>
    <name type="common">Rape</name>
    <dbReference type="NCBI Taxonomy" id="3708"/>
    <lineage>
        <taxon>Eukaryota</taxon>
        <taxon>Viridiplantae</taxon>
        <taxon>Streptophyta</taxon>
        <taxon>Embryophyta</taxon>
        <taxon>Tracheophyta</taxon>
        <taxon>Spermatophyta</taxon>
        <taxon>Magnoliopsida</taxon>
        <taxon>eudicotyledons</taxon>
        <taxon>Gunneridae</taxon>
        <taxon>Pentapetalae</taxon>
        <taxon>rosids</taxon>
        <taxon>malvids</taxon>
        <taxon>Brassicales</taxon>
        <taxon>Brassicaceae</taxon>
        <taxon>Brassiceae</taxon>
        <taxon>Brassica</taxon>
    </lineage>
</organism>
<name>A0A816KS44_BRANA</name>
<evidence type="ECO:0000256" key="1">
    <source>
        <dbReference type="SAM" id="Phobius"/>
    </source>
</evidence>
<dbReference type="AlphaFoldDB" id="A0A816KS44"/>
<evidence type="ECO:0000313" key="2">
    <source>
        <dbReference type="EMBL" id="CAF1923945.1"/>
    </source>
</evidence>
<reference evidence="2" key="1">
    <citation type="submission" date="2021-01" db="EMBL/GenBank/DDBJ databases">
        <authorList>
            <consortium name="Genoscope - CEA"/>
            <person name="William W."/>
        </authorList>
    </citation>
    <scope>NUCLEOTIDE SEQUENCE</scope>
</reference>